<reference evidence="10" key="1">
    <citation type="submission" date="2011-05" db="EMBL/GenBank/DDBJ databases">
        <title>Complete sequence of Desulfotomaculum ruminis DSM 2154.</title>
        <authorList>
            <person name="Lucas S."/>
            <person name="Copeland A."/>
            <person name="Lapidus A."/>
            <person name="Cheng J.-F."/>
            <person name="Goodwin L."/>
            <person name="Pitluck S."/>
            <person name="Lu M."/>
            <person name="Detter J.C."/>
            <person name="Han C."/>
            <person name="Tapia R."/>
            <person name="Land M."/>
            <person name="Hauser L."/>
            <person name="Kyrpides N."/>
            <person name="Ivanova N."/>
            <person name="Mikhailova N."/>
            <person name="Pagani I."/>
            <person name="Stams A.J.M."/>
            <person name="Plugge C.M."/>
            <person name="Muyzer G."/>
            <person name="Kuever J."/>
            <person name="Parshina S.N."/>
            <person name="Ivanova A.E."/>
            <person name="Nazina T.N."/>
            <person name="Brambilla E."/>
            <person name="Spring S."/>
            <person name="Klenk H.-P."/>
            <person name="Woyke T."/>
        </authorList>
    </citation>
    <scope>NUCLEOTIDE SEQUENCE [LARGE SCALE GENOMIC DNA]</scope>
    <source>
        <strain evidence="10">ATCC 23193 / DSM 2154 / NCIB 8452 / DL</strain>
    </source>
</reference>
<keyword evidence="2" id="KW-0963">Cytoplasm</keyword>
<feature type="coiled-coil region" evidence="8">
    <location>
        <begin position="32"/>
        <end position="59"/>
    </location>
</feature>
<comment type="similarity">
    <text evidence="6">Belongs to the bacillales FliT family.</text>
</comment>
<keyword evidence="4" id="KW-0143">Chaperone</keyword>
<dbReference type="HOGENOM" id="CLU_153755_0_0_9"/>
<proteinExistence type="inferred from homology"/>
<reference evidence="9 10" key="2">
    <citation type="journal article" date="2012" name="Stand. Genomic Sci.">
        <title>Complete genome sequence of the sulfate-reducing firmicute Desulfotomaculum ruminis type strain (DL(T)).</title>
        <authorList>
            <person name="Spring S."/>
            <person name="Visser M."/>
            <person name="Lu M."/>
            <person name="Copeland A."/>
            <person name="Lapidus A."/>
            <person name="Lucas S."/>
            <person name="Cheng J.F."/>
            <person name="Han C."/>
            <person name="Tapia R."/>
            <person name="Goodwin L.A."/>
            <person name="Pitluck S."/>
            <person name="Ivanova N."/>
            <person name="Land M."/>
            <person name="Hauser L."/>
            <person name="Larimer F."/>
            <person name="Rohde M."/>
            <person name="Goker M."/>
            <person name="Detter J.C."/>
            <person name="Kyrpides N.C."/>
            <person name="Woyke T."/>
            <person name="Schaap P.J."/>
            <person name="Plugge C.M."/>
            <person name="Muyzer G."/>
            <person name="Kuever J."/>
            <person name="Pereira I.A."/>
            <person name="Parshina S.N."/>
            <person name="Bernier-Latmani R."/>
            <person name="Stams A.J."/>
            <person name="Klenk H.P."/>
        </authorList>
    </citation>
    <scope>NUCLEOTIDE SEQUENCE [LARGE SCALE GENOMIC DNA]</scope>
    <source>
        <strain evidence="10">ATCC 23193 / DSM 2154 / NCIB 8452 / DL</strain>
    </source>
</reference>
<dbReference type="KEGG" id="dru:Desru_1230"/>
<evidence type="ECO:0000313" key="9">
    <source>
        <dbReference type="EMBL" id="AEG59504.1"/>
    </source>
</evidence>
<dbReference type="Proteomes" id="UP000009234">
    <property type="component" value="Chromosome"/>
</dbReference>
<gene>
    <name evidence="9" type="ordered locus">Desru_1230</name>
</gene>
<keyword evidence="8" id="KW-0175">Coiled coil</keyword>
<evidence type="ECO:0000256" key="8">
    <source>
        <dbReference type="SAM" id="Coils"/>
    </source>
</evidence>
<dbReference type="eggNOG" id="ENOG5033FA0">
    <property type="taxonomic scope" value="Bacteria"/>
</dbReference>
<evidence type="ECO:0000256" key="2">
    <source>
        <dbReference type="ARBA" id="ARBA00022490"/>
    </source>
</evidence>
<dbReference type="Pfam" id="PF05400">
    <property type="entry name" value="FliT"/>
    <property type="match status" value="1"/>
</dbReference>
<evidence type="ECO:0000256" key="6">
    <source>
        <dbReference type="ARBA" id="ARBA00093785"/>
    </source>
</evidence>
<evidence type="ECO:0000256" key="4">
    <source>
        <dbReference type="ARBA" id="ARBA00023186"/>
    </source>
</evidence>
<dbReference type="AlphaFoldDB" id="F6DNQ9"/>
<sequence length="135" mass="15826">MGHSTLKEYRLQKKEKLQKIYDLTVRQGRCIQEKAMEELHDLLAERQALMEEIDAIDKEFQVIGSADNRTANDVGEFQDLLMHIIKLDEQNRNHLNQEFSSIKRRVADIRAGKRARNSYYPSRSANAGYFIDRKN</sequence>
<evidence type="ECO:0000256" key="1">
    <source>
        <dbReference type="ARBA" id="ARBA00004514"/>
    </source>
</evidence>
<evidence type="ECO:0000256" key="7">
    <source>
        <dbReference type="ARBA" id="ARBA00093797"/>
    </source>
</evidence>
<comment type="function">
    <text evidence="5">May act as an export chaperone for the filament capping protein FliD.</text>
</comment>
<dbReference type="InterPro" id="IPR008622">
    <property type="entry name" value="FliT"/>
</dbReference>
<evidence type="ECO:0000256" key="3">
    <source>
        <dbReference type="ARBA" id="ARBA00022795"/>
    </source>
</evidence>
<dbReference type="RefSeq" id="WP_013841275.1">
    <property type="nucleotide sequence ID" value="NC_015589.1"/>
</dbReference>
<organism evidence="9 10">
    <name type="scientific">Desulforamulus ruminis (strain ATCC 23193 / DSM 2154 / NCIMB 8452 / DL)</name>
    <name type="common">Desulfotomaculum ruminis</name>
    <dbReference type="NCBI Taxonomy" id="696281"/>
    <lineage>
        <taxon>Bacteria</taxon>
        <taxon>Bacillati</taxon>
        <taxon>Bacillota</taxon>
        <taxon>Clostridia</taxon>
        <taxon>Eubacteriales</taxon>
        <taxon>Peptococcaceae</taxon>
        <taxon>Desulforamulus</taxon>
    </lineage>
</organism>
<keyword evidence="3" id="KW-1005">Bacterial flagellum biogenesis</keyword>
<evidence type="ECO:0000313" key="10">
    <source>
        <dbReference type="Proteomes" id="UP000009234"/>
    </source>
</evidence>
<dbReference type="EMBL" id="CP002780">
    <property type="protein sequence ID" value="AEG59504.1"/>
    <property type="molecule type" value="Genomic_DNA"/>
</dbReference>
<evidence type="ECO:0000256" key="5">
    <source>
        <dbReference type="ARBA" id="ARBA00093765"/>
    </source>
</evidence>
<comment type="subcellular location">
    <subcellularLocation>
        <location evidence="1">Cytoplasm</location>
        <location evidence="1">Cytosol</location>
    </subcellularLocation>
</comment>
<name>F6DNQ9_DESRL</name>
<keyword evidence="10" id="KW-1185">Reference proteome</keyword>
<protein>
    <recommendedName>
        <fullName evidence="7">Flagellar protein FliT</fullName>
    </recommendedName>
</protein>
<dbReference type="STRING" id="696281.Desru_1230"/>
<accession>F6DNQ9</accession>